<keyword evidence="7" id="KW-0482">Metalloprotease</keyword>
<keyword evidence="6" id="KW-0862">Zinc</keyword>
<gene>
    <name evidence="10" type="ORF">EZJ19_00490</name>
</gene>
<dbReference type="Gene3D" id="3.40.390.10">
    <property type="entry name" value="Collagenase (Catalytic Domain)"/>
    <property type="match status" value="1"/>
</dbReference>
<evidence type="ECO:0000256" key="1">
    <source>
        <dbReference type="ARBA" id="ARBA00001947"/>
    </source>
</evidence>
<accession>A0A4R1BSP5</accession>
<dbReference type="AlphaFoldDB" id="A0A4R1BSP5"/>
<dbReference type="InterPro" id="IPR029463">
    <property type="entry name" value="Lys_MEP"/>
</dbReference>
<dbReference type="GO" id="GO:0046872">
    <property type="term" value="F:metal ion binding"/>
    <property type="evidence" value="ECO:0007669"/>
    <property type="project" value="UniProtKB-KW"/>
</dbReference>
<organism evidence="10 11">
    <name type="scientific">Parasulfuritortus cantonensis</name>
    <dbReference type="NCBI Taxonomy" id="2528202"/>
    <lineage>
        <taxon>Bacteria</taxon>
        <taxon>Pseudomonadati</taxon>
        <taxon>Pseudomonadota</taxon>
        <taxon>Betaproteobacteria</taxon>
        <taxon>Nitrosomonadales</taxon>
        <taxon>Thiobacillaceae</taxon>
        <taxon>Parasulfuritortus</taxon>
    </lineage>
</organism>
<feature type="domain" description="Lysine-specific metallo-endopeptidase" evidence="9">
    <location>
        <begin position="43"/>
        <end position="179"/>
    </location>
</feature>
<dbReference type="OrthoDB" id="7649992at2"/>
<evidence type="ECO:0000256" key="4">
    <source>
        <dbReference type="ARBA" id="ARBA00022723"/>
    </source>
</evidence>
<dbReference type="InterPro" id="IPR050414">
    <property type="entry name" value="Fungal_M35_metalloproteases"/>
</dbReference>
<dbReference type="GO" id="GO:0006508">
    <property type="term" value="P:proteolysis"/>
    <property type="evidence" value="ECO:0007669"/>
    <property type="project" value="UniProtKB-KW"/>
</dbReference>
<evidence type="ECO:0000256" key="3">
    <source>
        <dbReference type="ARBA" id="ARBA00022670"/>
    </source>
</evidence>
<proteinExistence type="inferred from homology"/>
<evidence type="ECO:0000256" key="8">
    <source>
        <dbReference type="SAM" id="MobiDB-lite"/>
    </source>
</evidence>
<dbReference type="RefSeq" id="WP_131444345.1">
    <property type="nucleotide sequence ID" value="NZ_SJZB01000001.1"/>
</dbReference>
<dbReference type="EMBL" id="SJZB01000001">
    <property type="protein sequence ID" value="TCJ20407.1"/>
    <property type="molecule type" value="Genomic_DNA"/>
</dbReference>
<evidence type="ECO:0000313" key="10">
    <source>
        <dbReference type="EMBL" id="TCJ20407.1"/>
    </source>
</evidence>
<evidence type="ECO:0000313" key="11">
    <source>
        <dbReference type="Proteomes" id="UP000295443"/>
    </source>
</evidence>
<dbReference type="SUPFAM" id="SSF55486">
    <property type="entry name" value="Metalloproteases ('zincins'), catalytic domain"/>
    <property type="match status" value="1"/>
</dbReference>
<name>A0A4R1BSP5_9PROT</name>
<comment type="similarity">
    <text evidence="2">Belongs to the peptidase M35 family.</text>
</comment>
<keyword evidence="4" id="KW-0479">Metal-binding</keyword>
<keyword evidence="11" id="KW-1185">Reference proteome</keyword>
<sequence length="184" mass="19939">MGDGAPGNPVTSCPKQSGWDATQKAAIEQALKDQKTMLEARKAELERWNEADKKKFKDCFGSDSDAARDKVKDRVDKMLELNKGYTADNVAPGDPPKDNRFAYVYPNDDKKVYVDKAFWSAPATGADSKAGVLCHEMSHFNSVGATKDHVYGTAGSKALAKSAPDKALTNADNFEYFCEGACGS</sequence>
<keyword evidence="5" id="KW-0378">Hydrolase</keyword>
<protein>
    <recommendedName>
        <fullName evidence="9">Lysine-specific metallo-endopeptidase domain-containing protein</fullName>
    </recommendedName>
</protein>
<reference evidence="10 11" key="1">
    <citation type="submission" date="2019-03" db="EMBL/GenBank/DDBJ databases">
        <title>Genome sequence of Thiobacillaceae bacterium LSR1, a sulfur-oxidizing bacterium isolated from freshwater sediment.</title>
        <authorList>
            <person name="Li S."/>
        </authorList>
    </citation>
    <scope>NUCLEOTIDE SEQUENCE [LARGE SCALE GENOMIC DNA]</scope>
    <source>
        <strain evidence="10 11">LSR1</strain>
    </source>
</reference>
<dbReference type="PANTHER" id="PTHR37016:SF3">
    <property type="entry name" value="NEUTRAL PROTEASE 2-RELATED"/>
    <property type="match status" value="1"/>
</dbReference>
<evidence type="ECO:0000256" key="6">
    <source>
        <dbReference type="ARBA" id="ARBA00022833"/>
    </source>
</evidence>
<dbReference type="Proteomes" id="UP000295443">
    <property type="component" value="Unassembled WGS sequence"/>
</dbReference>
<evidence type="ECO:0000259" key="9">
    <source>
        <dbReference type="SMART" id="SM01351"/>
    </source>
</evidence>
<feature type="region of interest" description="Disordered" evidence="8">
    <location>
        <begin position="1"/>
        <end position="21"/>
    </location>
</feature>
<evidence type="ECO:0000256" key="2">
    <source>
        <dbReference type="ARBA" id="ARBA00010279"/>
    </source>
</evidence>
<dbReference type="GO" id="GO:0004222">
    <property type="term" value="F:metalloendopeptidase activity"/>
    <property type="evidence" value="ECO:0007669"/>
    <property type="project" value="InterPro"/>
</dbReference>
<comment type="caution">
    <text evidence="10">The sequence shown here is derived from an EMBL/GenBank/DDBJ whole genome shotgun (WGS) entry which is preliminary data.</text>
</comment>
<dbReference type="PANTHER" id="PTHR37016">
    <property type="match status" value="1"/>
</dbReference>
<comment type="cofactor">
    <cofactor evidence="1">
        <name>Zn(2+)</name>
        <dbReference type="ChEBI" id="CHEBI:29105"/>
    </cofactor>
</comment>
<evidence type="ECO:0000256" key="7">
    <source>
        <dbReference type="ARBA" id="ARBA00023049"/>
    </source>
</evidence>
<dbReference type="Pfam" id="PF14521">
    <property type="entry name" value="Aspzincin_M35"/>
    <property type="match status" value="1"/>
</dbReference>
<dbReference type="SMART" id="SM01351">
    <property type="entry name" value="Aspzincin_M35"/>
    <property type="match status" value="1"/>
</dbReference>
<evidence type="ECO:0000256" key="5">
    <source>
        <dbReference type="ARBA" id="ARBA00022801"/>
    </source>
</evidence>
<dbReference type="InterPro" id="IPR024079">
    <property type="entry name" value="MetalloPept_cat_dom_sf"/>
</dbReference>
<keyword evidence="3" id="KW-0645">Protease</keyword>